<dbReference type="Gene3D" id="3.60.21.10">
    <property type="match status" value="1"/>
</dbReference>
<evidence type="ECO:0000313" key="4">
    <source>
        <dbReference type="Proteomes" id="UP001143747"/>
    </source>
</evidence>
<dbReference type="InterPro" id="IPR004843">
    <property type="entry name" value="Calcineurin-like_PHP"/>
</dbReference>
<keyword evidence="4" id="KW-1185">Reference proteome</keyword>
<reference evidence="3" key="1">
    <citation type="submission" date="2022-01" db="EMBL/GenBank/DDBJ databases">
        <title>Draft genome of Methanogenium marinum DSM 15558.</title>
        <authorList>
            <person name="Chen S.-C."/>
            <person name="You Y.-T."/>
        </authorList>
    </citation>
    <scope>NUCLEOTIDE SEQUENCE</scope>
    <source>
        <strain evidence="3">DSM 15558</strain>
    </source>
</reference>
<evidence type="ECO:0000313" key="3">
    <source>
        <dbReference type="EMBL" id="MDE4908637.1"/>
    </source>
</evidence>
<name>A0A9Q4PYT9_9EURY</name>
<evidence type="ECO:0000256" key="1">
    <source>
        <dbReference type="ARBA" id="ARBA00022801"/>
    </source>
</evidence>
<dbReference type="AlphaFoldDB" id="A0A9Q4PYT9"/>
<dbReference type="SUPFAM" id="SSF56300">
    <property type="entry name" value="Metallo-dependent phosphatases"/>
    <property type="match status" value="1"/>
</dbReference>
<feature type="domain" description="Calcineurin-like phosphoesterase" evidence="2">
    <location>
        <begin position="16"/>
        <end position="216"/>
    </location>
</feature>
<dbReference type="PANTHER" id="PTHR30337">
    <property type="entry name" value="COMPONENT OF ATP-DEPENDENT DSDNA EXONUCLEASE"/>
    <property type="match status" value="1"/>
</dbReference>
<keyword evidence="3" id="KW-0269">Exonuclease</keyword>
<sequence length="434" mass="48305">MPVPQERTPSSSGTEIRFIHTADLHLGTPFTGISKFSPEFGKILADATYQAFEEIVSLAIRENVSFLIISGDIYDSEEHRIYGQLFVRKQLQRLSDVGIRAYIVFGNHDPLNGWSNHIRWPEGVHIMSGKTPEVVYFPSDVDRRAAIVGMSFARKVISENLAELFPQKKQDWPLTIGMLHCTAGAGNGHEPYAPCSMQDLTGTGYDYWALGHIHTPVVLRENNPAIIYSGNPQGRDFGECGPRGCYLVTLSGSGKGDHEFVETCQIRWEDHEISIVGMEDTDTLITAIEDAIADIRENSAGKGTICRFTLTGRGAVHTVLARDNATEDILEAVREGECPSPGFVLIDRLIDRTEHPVDRESVACRTDIVGDIIQISDLLMQEGDSNIIRGELSELYNNARFKRYLNELTDDDIEALVREAETYLLDQFVGDDGE</sequence>
<dbReference type="InterPro" id="IPR029052">
    <property type="entry name" value="Metallo-depent_PP-like"/>
</dbReference>
<dbReference type="RefSeq" id="WP_274925258.1">
    <property type="nucleotide sequence ID" value="NZ_JAKELO010000002.1"/>
</dbReference>
<keyword evidence="3" id="KW-0540">Nuclease</keyword>
<proteinExistence type="predicted"/>
<dbReference type="Pfam" id="PF00149">
    <property type="entry name" value="Metallophos"/>
    <property type="match status" value="1"/>
</dbReference>
<comment type="caution">
    <text evidence="3">The sequence shown here is derived from an EMBL/GenBank/DDBJ whole genome shotgun (WGS) entry which is preliminary data.</text>
</comment>
<protein>
    <submittedName>
        <fullName evidence="3">DNA repair exonuclease</fullName>
    </submittedName>
</protein>
<dbReference type="EMBL" id="JAKELO010000002">
    <property type="protein sequence ID" value="MDE4908637.1"/>
    <property type="molecule type" value="Genomic_DNA"/>
</dbReference>
<dbReference type="InterPro" id="IPR041796">
    <property type="entry name" value="Mre11_N"/>
</dbReference>
<organism evidence="3 4">
    <name type="scientific">Methanogenium marinum</name>
    <dbReference type="NCBI Taxonomy" id="348610"/>
    <lineage>
        <taxon>Archaea</taxon>
        <taxon>Methanobacteriati</taxon>
        <taxon>Methanobacteriota</taxon>
        <taxon>Stenosarchaea group</taxon>
        <taxon>Methanomicrobia</taxon>
        <taxon>Methanomicrobiales</taxon>
        <taxon>Methanomicrobiaceae</taxon>
        <taxon>Methanogenium</taxon>
    </lineage>
</organism>
<gene>
    <name evidence="3" type="ORF">L0665_08465</name>
</gene>
<evidence type="ECO:0000259" key="2">
    <source>
        <dbReference type="Pfam" id="PF00149"/>
    </source>
</evidence>
<dbReference type="InterPro" id="IPR014576">
    <property type="entry name" value="Pesterase_YhaO"/>
</dbReference>
<dbReference type="PANTHER" id="PTHR30337:SF7">
    <property type="entry name" value="PHOSPHOESTERASE"/>
    <property type="match status" value="1"/>
</dbReference>
<dbReference type="CDD" id="cd00840">
    <property type="entry name" value="MPP_Mre11_N"/>
    <property type="match status" value="1"/>
</dbReference>
<dbReference type="PIRSF" id="PIRSF033091">
    <property type="entry name" value="Pesterase_YhaO"/>
    <property type="match status" value="1"/>
</dbReference>
<dbReference type="Proteomes" id="UP001143747">
    <property type="component" value="Unassembled WGS sequence"/>
</dbReference>
<accession>A0A9Q4PYT9</accession>
<dbReference type="GO" id="GO:0004527">
    <property type="term" value="F:exonuclease activity"/>
    <property type="evidence" value="ECO:0007669"/>
    <property type="project" value="UniProtKB-KW"/>
</dbReference>
<keyword evidence="1" id="KW-0378">Hydrolase</keyword>
<dbReference type="InterPro" id="IPR050535">
    <property type="entry name" value="DNA_Repair-Maintenance_Comp"/>
</dbReference>